<dbReference type="RefSeq" id="WP_085009959.1">
    <property type="nucleotide sequence ID" value="NZ_NAAD01000006.1"/>
</dbReference>
<organism evidence="2 3">
    <name type="scientific">Geothermobacter hydrogeniphilus</name>
    <dbReference type="NCBI Taxonomy" id="1969733"/>
    <lineage>
        <taxon>Bacteria</taxon>
        <taxon>Pseudomonadati</taxon>
        <taxon>Thermodesulfobacteriota</taxon>
        <taxon>Desulfuromonadia</taxon>
        <taxon>Desulfuromonadales</taxon>
        <taxon>Geothermobacteraceae</taxon>
        <taxon>Geothermobacter</taxon>
    </lineage>
</organism>
<dbReference type="EMBL" id="NAAD01000006">
    <property type="protein sequence ID" value="ORJ61280.1"/>
    <property type="molecule type" value="Genomic_DNA"/>
</dbReference>
<keyword evidence="2" id="KW-0418">Kinase</keyword>
<dbReference type="Pfam" id="PF08298">
    <property type="entry name" value="AAA_PrkA"/>
    <property type="match status" value="1"/>
</dbReference>
<feature type="domain" description="PrkA AAA" evidence="1">
    <location>
        <begin position="24"/>
        <end position="453"/>
    </location>
</feature>
<sequence>MKKIEQALANISRHQDLRDQERTIPFAEYLEILTRNPEQTMRNIFQLFHDLLKSHVEVGQDEYADDPESIHYMAYDCRRLFAENTDRPFFADRLFANRLIDLAETFKRSTQQNKVYIFEGPHGSGKSTFLNNLLQKFENYANSSEGRRYEVVWRLDRELLGQFEDHETSQLLSRLSQMLDKTSQLQNEIIRSQNREGQAIEVPCPSHDSPILVVPKEVRRSFIDDLFANTKRKYKVFTEKEYEWVFKDRCCTICSSLYRALLSKLGSPAEVFKLIHVRPYQFNRRLGEGISVFNPGDAPAKENVLTNPILQSRIDDLLRDSNKVRYIYSRYAKTNNGIYALMDIKSHNRDRFIELHNIISERVHKVEDIEENVNSLFIALLNPEDRSNIEDFQSFTDRIETIKIPYVLDLQTEVEIYRHIFGKHIDEGFLPRVLHNFARVIIATRLNPTSKAMLDWIEKPDKYALYCDKNLLLLKMEIYTGYIPEWITPEDRRRLTAKRRRRIIAESEQEGFKGISGRDSLRIFNDLFSTYARKDQLIDMTIIRRFFTKIHKELSEALPEGFMESLLSMYDYTVLQEVKESLYYYNEEQISRDIQNYLFALNYEIGSKATNRFTGERLEISEDFLRTIENRLLESDADAETRARFRRETQKEYTARTLTQEILAEGKAFSETELYGRLHERYVAKLKEQALDPFLDNENFRRAIKDFEREAFKTYDRRIRDDVSYLMSNLCQRHQYSKKGAREVCMYVIDNQLAHKFTRS</sequence>
<evidence type="ECO:0000313" key="2">
    <source>
        <dbReference type="EMBL" id="ORJ61280.1"/>
    </source>
</evidence>
<evidence type="ECO:0000259" key="1">
    <source>
        <dbReference type="SMART" id="SM00763"/>
    </source>
</evidence>
<keyword evidence="3" id="KW-1185">Reference proteome</keyword>
<dbReference type="Pfam" id="PF06798">
    <property type="entry name" value="PrkA"/>
    <property type="match status" value="1"/>
</dbReference>
<dbReference type="InterPro" id="IPR010650">
    <property type="entry name" value="PrkA_C"/>
</dbReference>
<reference evidence="2 3" key="1">
    <citation type="submission" date="2017-03" db="EMBL/GenBank/DDBJ databases">
        <title>Genome sequence of Geothermobacter sp. EPR-M, Deep-Sea Iron Reducer.</title>
        <authorList>
            <person name="Tully B."/>
            <person name="Savalia P."/>
            <person name="Abuyen K."/>
            <person name="Baughan C."/>
            <person name="Romero E."/>
            <person name="Ronkowski C."/>
            <person name="Torres B."/>
            <person name="Tremblay J."/>
            <person name="Trujillo A."/>
            <person name="Tyler M."/>
            <person name="Perez-Rodriguez I."/>
            <person name="Amend J."/>
        </authorList>
    </citation>
    <scope>NUCLEOTIDE SEQUENCE [LARGE SCALE GENOMIC DNA]</scope>
    <source>
        <strain evidence="2 3">EPR-M</strain>
    </source>
</reference>
<accession>A0A1X0Y7U7</accession>
<dbReference type="OrthoDB" id="9761914at2"/>
<dbReference type="InterPro" id="IPR027417">
    <property type="entry name" value="P-loop_NTPase"/>
</dbReference>
<dbReference type="Proteomes" id="UP000193136">
    <property type="component" value="Unassembled WGS sequence"/>
</dbReference>
<dbReference type="PANTHER" id="PTHR30267:SF2">
    <property type="entry name" value="PROTEIN PRKA"/>
    <property type="match status" value="1"/>
</dbReference>
<dbReference type="AlphaFoldDB" id="A0A1X0Y7U7"/>
<dbReference type="PANTHER" id="PTHR30267">
    <property type="entry name" value="PROTEIN KINASE PRKA"/>
    <property type="match status" value="1"/>
</dbReference>
<dbReference type="STRING" id="1969733.B5V00_06485"/>
<dbReference type="SUPFAM" id="SSF52540">
    <property type="entry name" value="P-loop containing nucleoside triphosphate hydrolases"/>
    <property type="match status" value="2"/>
</dbReference>
<evidence type="ECO:0000313" key="3">
    <source>
        <dbReference type="Proteomes" id="UP000193136"/>
    </source>
</evidence>
<comment type="caution">
    <text evidence="2">The sequence shown here is derived from an EMBL/GenBank/DDBJ whole genome shotgun (WGS) entry which is preliminary data.</text>
</comment>
<protein>
    <submittedName>
        <fullName evidence="2">Serine protein kinase</fullName>
    </submittedName>
</protein>
<dbReference type="SMART" id="SM00763">
    <property type="entry name" value="AAA_PrkA"/>
    <property type="match status" value="1"/>
</dbReference>
<gene>
    <name evidence="2" type="ORF">B5V00_06485</name>
</gene>
<dbReference type="Gene3D" id="3.40.50.300">
    <property type="entry name" value="P-loop containing nucleotide triphosphate hydrolases"/>
    <property type="match status" value="1"/>
</dbReference>
<keyword evidence="2" id="KW-0808">Transferase</keyword>
<dbReference type="GO" id="GO:0004672">
    <property type="term" value="F:protein kinase activity"/>
    <property type="evidence" value="ECO:0007669"/>
    <property type="project" value="TreeGrafter"/>
</dbReference>
<name>A0A1X0Y7U7_9BACT</name>
<proteinExistence type="predicted"/>
<dbReference type="InterPro" id="IPR013153">
    <property type="entry name" value="Prk_AAA"/>
</dbReference>